<dbReference type="RefSeq" id="WP_179270474.1">
    <property type="nucleotide sequence ID" value="NZ_CP058579.1"/>
</dbReference>
<sequence length="147" mass="16369">MTRTFEDIEVGAVHDVGSFEATEAEIGSFAERFDPQPIHVDPASAAESMYDGLIASGWYTASASMRLLVDGFFSDTVSMGSFGVEELRWRTPVRPGDVVSVELEVLDKTESSSREDRGYVENEVRGHNEDGEEVVYWRATNIIGRRE</sequence>
<name>A0A7D5LD94_9EURY</name>
<dbReference type="PANTHER" id="PTHR43664:SF1">
    <property type="entry name" value="BETA-METHYLMALYL-COA DEHYDRATASE"/>
    <property type="match status" value="1"/>
</dbReference>
<evidence type="ECO:0000259" key="1">
    <source>
        <dbReference type="Pfam" id="PF01575"/>
    </source>
</evidence>
<dbReference type="PANTHER" id="PTHR43664">
    <property type="entry name" value="MONOAMINE OXIDASE-RELATED"/>
    <property type="match status" value="1"/>
</dbReference>
<dbReference type="CDD" id="cd03454">
    <property type="entry name" value="YdeM"/>
    <property type="match status" value="1"/>
</dbReference>
<organism evidence="2 3">
    <name type="scientific">Halorarum salinum</name>
    <dbReference type="NCBI Taxonomy" id="2743089"/>
    <lineage>
        <taxon>Archaea</taxon>
        <taxon>Methanobacteriati</taxon>
        <taxon>Methanobacteriota</taxon>
        <taxon>Stenosarchaea group</taxon>
        <taxon>Halobacteria</taxon>
        <taxon>Halobacteriales</taxon>
        <taxon>Haloferacaceae</taxon>
        <taxon>Halorarum</taxon>
    </lineage>
</organism>
<accession>A0A7D5LD94</accession>
<reference evidence="2 3" key="1">
    <citation type="submission" date="2020-06" db="EMBL/GenBank/DDBJ databases">
        <title>NJ-3-1, isolated from saline soil.</title>
        <authorList>
            <person name="Cui H.L."/>
            <person name="Shi X."/>
        </authorList>
    </citation>
    <scope>NUCLEOTIDE SEQUENCE [LARGE SCALE GENOMIC DNA]</scope>
    <source>
        <strain evidence="2 3">NJ-3-1</strain>
    </source>
</reference>
<keyword evidence="3" id="KW-1185">Reference proteome</keyword>
<dbReference type="Proteomes" id="UP000509626">
    <property type="component" value="Chromosome"/>
</dbReference>
<dbReference type="GeneID" id="56039806"/>
<evidence type="ECO:0000313" key="3">
    <source>
        <dbReference type="Proteomes" id="UP000509626"/>
    </source>
</evidence>
<feature type="domain" description="MaoC-like" evidence="1">
    <location>
        <begin position="20"/>
        <end position="120"/>
    </location>
</feature>
<dbReference type="AlphaFoldDB" id="A0A7D5LD94"/>
<dbReference type="SUPFAM" id="SSF54637">
    <property type="entry name" value="Thioesterase/thiol ester dehydrase-isomerase"/>
    <property type="match status" value="1"/>
</dbReference>
<dbReference type="KEGG" id="halu:HUG12_20065"/>
<dbReference type="InterPro" id="IPR029069">
    <property type="entry name" value="HotDog_dom_sf"/>
</dbReference>
<dbReference type="EMBL" id="CP058579">
    <property type="protein sequence ID" value="QLG63890.1"/>
    <property type="molecule type" value="Genomic_DNA"/>
</dbReference>
<dbReference type="Pfam" id="PF01575">
    <property type="entry name" value="MaoC_dehydratas"/>
    <property type="match status" value="1"/>
</dbReference>
<dbReference type="OrthoDB" id="225748at2157"/>
<gene>
    <name evidence="2" type="ORF">HUG12_20065</name>
</gene>
<evidence type="ECO:0000313" key="2">
    <source>
        <dbReference type="EMBL" id="QLG63890.1"/>
    </source>
</evidence>
<protein>
    <submittedName>
        <fullName evidence="2">MaoC family dehydratase</fullName>
    </submittedName>
</protein>
<dbReference type="InterPro" id="IPR052342">
    <property type="entry name" value="MCH/BMMD"/>
</dbReference>
<dbReference type="InterPro" id="IPR002539">
    <property type="entry name" value="MaoC-like_dom"/>
</dbReference>
<dbReference type="Gene3D" id="3.10.129.10">
    <property type="entry name" value="Hotdog Thioesterase"/>
    <property type="match status" value="1"/>
</dbReference>
<proteinExistence type="predicted"/>